<dbReference type="EMBL" id="SMCS01000004">
    <property type="protein sequence ID" value="TCV93988.1"/>
    <property type="molecule type" value="Genomic_DNA"/>
</dbReference>
<protein>
    <submittedName>
        <fullName evidence="1">Xre family transcriptional regulator</fullName>
    </submittedName>
</protein>
<dbReference type="OrthoDB" id="9772064at2"/>
<dbReference type="AlphaFoldDB" id="A0A4R3YQT6"/>
<evidence type="ECO:0000313" key="1">
    <source>
        <dbReference type="EMBL" id="TCV93988.1"/>
    </source>
</evidence>
<sequence>MPSSNRGFSQRLHMALDMSGLKKGRGRTTQLADLFDVSRETARKWLNAEGLPELARQIDMAVRFGVNFEWLATGRGAPEGVTGVREPPAMYRPETREQLRLVGIVTRLPRERRNALLLIAEALADVT</sequence>
<dbReference type="GO" id="GO:0003677">
    <property type="term" value="F:DNA binding"/>
    <property type="evidence" value="ECO:0007669"/>
    <property type="project" value="InterPro"/>
</dbReference>
<organism evidence="1 2">
    <name type="scientific">Luteibacter rhizovicinus</name>
    <dbReference type="NCBI Taxonomy" id="242606"/>
    <lineage>
        <taxon>Bacteria</taxon>
        <taxon>Pseudomonadati</taxon>
        <taxon>Pseudomonadota</taxon>
        <taxon>Gammaproteobacteria</taxon>
        <taxon>Lysobacterales</taxon>
        <taxon>Rhodanobacteraceae</taxon>
        <taxon>Luteibacter</taxon>
    </lineage>
</organism>
<evidence type="ECO:0000313" key="2">
    <source>
        <dbReference type="Proteomes" id="UP000295645"/>
    </source>
</evidence>
<comment type="caution">
    <text evidence="1">The sequence shown here is derived from an EMBL/GenBank/DDBJ whole genome shotgun (WGS) entry which is preliminary data.</text>
</comment>
<dbReference type="SUPFAM" id="SSF47413">
    <property type="entry name" value="lambda repressor-like DNA-binding domains"/>
    <property type="match status" value="1"/>
</dbReference>
<dbReference type="InterPro" id="IPR010982">
    <property type="entry name" value="Lambda_DNA-bd_dom_sf"/>
</dbReference>
<accession>A0A4R3YQT6</accession>
<dbReference type="RefSeq" id="WP_132144227.1">
    <property type="nucleotide sequence ID" value="NZ_SMCS01000004.1"/>
</dbReference>
<proteinExistence type="predicted"/>
<name>A0A4R3YQT6_9GAMM</name>
<keyword evidence="2" id="KW-1185">Reference proteome</keyword>
<dbReference type="Gene3D" id="1.10.260.40">
    <property type="entry name" value="lambda repressor-like DNA-binding domains"/>
    <property type="match status" value="1"/>
</dbReference>
<reference evidence="1 2" key="1">
    <citation type="submission" date="2019-03" db="EMBL/GenBank/DDBJ databases">
        <title>Above-ground endophytic microbial communities from plants in different locations in the United States.</title>
        <authorList>
            <person name="Frank C."/>
        </authorList>
    </citation>
    <scope>NUCLEOTIDE SEQUENCE [LARGE SCALE GENOMIC DNA]</scope>
    <source>
        <strain evidence="1 2">LP_13_YM</strain>
    </source>
</reference>
<gene>
    <name evidence="1" type="ORF">EC912_104184</name>
</gene>
<dbReference type="Proteomes" id="UP000295645">
    <property type="component" value="Unassembled WGS sequence"/>
</dbReference>